<keyword evidence="3" id="KW-0805">Transcription regulation</keyword>
<gene>
    <name evidence="8" type="ORF">BJY01DRAFT_229976</name>
</gene>
<accession>A0ABR4IE48</accession>
<dbReference type="Gene3D" id="1.10.10.60">
    <property type="entry name" value="Homeodomain-like"/>
    <property type="match status" value="1"/>
</dbReference>
<dbReference type="InterPro" id="IPR035451">
    <property type="entry name" value="Ada-like_dom_sf"/>
</dbReference>
<dbReference type="Pfam" id="PF02805">
    <property type="entry name" value="Ada_Zn_binding"/>
    <property type="match status" value="1"/>
</dbReference>
<dbReference type="SUPFAM" id="SSF46689">
    <property type="entry name" value="Homeodomain-like"/>
    <property type="match status" value="1"/>
</dbReference>
<evidence type="ECO:0000259" key="7">
    <source>
        <dbReference type="Pfam" id="PF02805"/>
    </source>
</evidence>
<evidence type="ECO:0000313" key="8">
    <source>
        <dbReference type="EMBL" id="KAL2826024.1"/>
    </source>
</evidence>
<dbReference type="Gene3D" id="3.40.10.10">
    <property type="entry name" value="DNA Methylphosphotriester Repair Domain"/>
    <property type="match status" value="1"/>
</dbReference>
<comment type="cofactor">
    <cofactor evidence="1">
        <name>Zn(2+)</name>
        <dbReference type="ChEBI" id="CHEBI:29105"/>
    </cofactor>
</comment>
<name>A0ABR4IE48_9EURO</name>
<dbReference type="InterPro" id="IPR018060">
    <property type="entry name" value="HTH_AraC"/>
</dbReference>
<comment type="caution">
    <text evidence="8">The sequence shown here is derived from an EMBL/GenBank/DDBJ whole genome shotgun (WGS) entry which is preliminary data.</text>
</comment>
<organism evidence="8 9">
    <name type="scientific">Aspergillus pseudoustus</name>
    <dbReference type="NCBI Taxonomy" id="1810923"/>
    <lineage>
        <taxon>Eukaryota</taxon>
        <taxon>Fungi</taxon>
        <taxon>Dikarya</taxon>
        <taxon>Ascomycota</taxon>
        <taxon>Pezizomycotina</taxon>
        <taxon>Eurotiomycetes</taxon>
        <taxon>Eurotiomycetidae</taxon>
        <taxon>Eurotiales</taxon>
        <taxon>Aspergillaceae</taxon>
        <taxon>Aspergillus</taxon>
        <taxon>Aspergillus subgen. Nidulantes</taxon>
    </lineage>
</organism>
<feature type="domain" description="Ada DNA repair metal-binding" evidence="7">
    <location>
        <begin position="18"/>
        <end position="82"/>
    </location>
</feature>
<dbReference type="Pfam" id="PF00165">
    <property type="entry name" value="HTH_AraC"/>
    <property type="match status" value="1"/>
</dbReference>
<keyword evidence="5" id="KW-0804">Transcription</keyword>
<feature type="domain" description="HTH araC/xylS-type" evidence="6">
    <location>
        <begin position="116"/>
        <end position="148"/>
    </location>
</feature>
<keyword evidence="2" id="KW-0489">Methyltransferase</keyword>
<dbReference type="InterPro" id="IPR004026">
    <property type="entry name" value="Ada_DNA_repair_Zn-bd"/>
</dbReference>
<dbReference type="SUPFAM" id="SSF57884">
    <property type="entry name" value="Ada DNA repair protein, N-terminal domain (N-Ada 10)"/>
    <property type="match status" value="1"/>
</dbReference>
<keyword evidence="4" id="KW-0010">Activator</keyword>
<evidence type="ECO:0008006" key="10">
    <source>
        <dbReference type="Google" id="ProtNLM"/>
    </source>
</evidence>
<dbReference type="EMBL" id="JBFXLU010000461">
    <property type="protein sequence ID" value="KAL2826024.1"/>
    <property type="molecule type" value="Genomic_DNA"/>
</dbReference>
<evidence type="ECO:0000256" key="1">
    <source>
        <dbReference type="ARBA" id="ARBA00001947"/>
    </source>
</evidence>
<proteinExistence type="predicted"/>
<keyword evidence="2" id="KW-0808">Transferase</keyword>
<evidence type="ECO:0000259" key="6">
    <source>
        <dbReference type="Pfam" id="PF00165"/>
    </source>
</evidence>
<keyword evidence="9" id="KW-1185">Reference proteome</keyword>
<dbReference type="InterPro" id="IPR009057">
    <property type="entry name" value="Homeodomain-like_sf"/>
</dbReference>
<evidence type="ECO:0000256" key="5">
    <source>
        <dbReference type="ARBA" id="ARBA00023163"/>
    </source>
</evidence>
<evidence type="ECO:0000256" key="4">
    <source>
        <dbReference type="ARBA" id="ARBA00023159"/>
    </source>
</evidence>
<protein>
    <recommendedName>
        <fullName evidence="10">Metal binding domain of Ada-domain-containing protein</fullName>
    </recommendedName>
</protein>
<evidence type="ECO:0000256" key="2">
    <source>
        <dbReference type="ARBA" id="ARBA00022603"/>
    </source>
</evidence>
<evidence type="ECO:0000313" key="9">
    <source>
        <dbReference type="Proteomes" id="UP001610446"/>
    </source>
</evidence>
<sequence length="238" mass="26042">MTAREELKKMPNTTLDPRYKLLQTRTHPKANHAFIYGVVSTKVYCRPTCTARLARRANVIFFDTSAEARREGFRPCKRCRPDEGGFRGVKEDVVGRAIALLAGQRGDGAREAGMRRKSVGELAKGVGVSSSYLSRVFKQVMGVTVGDYVVEFERSRIGSLETERGTSVSEDLCGTDGPGEVLGVVDFDLDDWFLTDDYLQDMGSGGLGETSALTDESKDTASIETLFGADCLDSLPVY</sequence>
<evidence type="ECO:0000256" key="3">
    <source>
        <dbReference type="ARBA" id="ARBA00023015"/>
    </source>
</evidence>
<reference evidence="8 9" key="1">
    <citation type="submission" date="2024-07" db="EMBL/GenBank/DDBJ databases">
        <title>Section-level genome sequencing and comparative genomics of Aspergillus sections Usti and Cavernicolus.</title>
        <authorList>
            <consortium name="Lawrence Berkeley National Laboratory"/>
            <person name="Nybo J.L."/>
            <person name="Vesth T.C."/>
            <person name="Theobald S."/>
            <person name="Frisvad J.C."/>
            <person name="Larsen T.O."/>
            <person name="Kjaerboelling I."/>
            <person name="Rothschild-Mancinelli K."/>
            <person name="Lyhne E.K."/>
            <person name="Kogle M.E."/>
            <person name="Barry K."/>
            <person name="Clum A."/>
            <person name="Na H."/>
            <person name="Ledsgaard L."/>
            <person name="Lin J."/>
            <person name="Lipzen A."/>
            <person name="Kuo A."/>
            <person name="Riley R."/>
            <person name="Mondo S."/>
            <person name="Labutti K."/>
            <person name="Haridas S."/>
            <person name="Pangalinan J."/>
            <person name="Salamov A.A."/>
            <person name="Simmons B.A."/>
            <person name="Magnuson J.K."/>
            <person name="Chen J."/>
            <person name="Drula E."/>
            <person name="Henrissat B."/>
            <person name="Wiebenga A."/>
            <person name="Lubbers R.J."/>
            <person name="Gomes A.C."/>
            <person name="Makela M.R."/>
            <person name="Stajich J."/>
            <person name="Grigoriev I.V."/>
            <person name="Mortensen U.H."/>
            <person name="De Vries R.P."/>
            <person name="Baker S.E."/>
            <person name="Andersen M.R."/>
        </authorList>
    </citation>
    <scope>NUCLEOTIDE SEQUENCE [LARGE SCALE GENOMIC DNA]</scope>
    <source>
        <strain evidence="8 9">CBS 123904</strain>
    </source>
</reference>
<dbReference type="Proteomes" id="UP001610446">
    <property type="component" value="Unassembled WGS sequence"/>
</dbReference>